<organism evidence="1 2">
    <name type="scientific">Aureobasidium melanogenum</name>
    <name type="common">Aureobasidium pullulans var. melanogenum</name>
    <dbReference type="NCBI Taxonomy" id="46634"/>
    <lineage>
        <taxon>Eukaryota</taxon>
        <taxon>Fungi</taxon>
        <taxon>Dikarya</taxon>
        <taxon>Ascomycota</taxon>
        <taxon>Pezizomycotina</taxon>
        <taxon>Dothideomycetes</taxon>
        <taxon>Dothideomycetidae</taxon>
        <taxon>Dothideales</taxon>
        <taxon>Saccotheciaceae</taxon>
        <taxon>Aureobasidium</taxon>
    </lineage>
</organism>
<proteinExistence type="predicted"/>
<protein>
    <recommendedName>
        <fullName evidence="3">Ankyrin</fullName>
    </recommendedName>
</protein>
<reference evidence="1" key="1">
    <citation type="journal article" date="2021" name="J Fungi (Basel)">
        <title>Virulence traits and population genomics of the black yeast Aureobasidium melanogenum.</title>
        <authorList>
            <person name="Cernosa A."/>
            <person name="Sun X."/>
            <person name="Gostincar C."/>
            <person name="Fang C."/>
            <person name="Gunde-Cimerman N."/>
            <person name="Song Z."/>
        </authorList>
    </citation>
    <scope>NUCLEOTIDE SEQUENCE</scope>
    <source>
        <strain evidence="1">EXF-9298</strain>
    </source>
</reference>
<reference evidence="1" key="2">
    <citation type="submission" date="2021-08" db="EMBL/GenBank/DDBJ databases">
        <authorList>
            <person name="Gostincar C."/>
            <person name="Sun X."/>
            <person name="Song Z."/>
            <person name="Gunde-Cimerman N."/>
        </authorList>
    </citation>
    <scope>NUCLEOTIDE SEQUENCE</scope>
    <source>
        <strain evidence="1">EXF-9298</strain>
    </source>
</reference>
<dbReference type="InterPro" id="IPR036770">
    <property type="entry name" value="Ankyrin_rpt-contain_sf"/>
</dbReference>
<comment type="caution">
    <text evidence="1">The sequence shown here is derived from an EMBL/GenBank/DDBJ whole genome shotgun (WGS) entry which is preliminary data.</text>
</comment>
<dbReference type="SUPFAM" id="SSF48403">
    <property type="entry name" value="Ankyrin repeat"/>
    <property type="match status" value="1"/>
</dbReference>
<feature type="non-terminal residue" evidence="1">
    <location>
        <position position="268"/>
    </location>
</feature>
<dbReference type="Gene3D" id="1.25.40.20">
    <property type="entry name" value="Ankyrin repeat-containing domain"/>
    <property type="match status" value="1"/>
</dbReference>
<evidence type="ECO:0000313" key="2">
    <source>
        <dbReference type="Proteomes" id="UP000729357"/>
    </source>
</evidence>
<accession>A0A9P8FZV0</accession>
<evidence type="ECO:0008006" key="3">
    <source>
        <dbReference type="Google" id="ProtNLM"/>
    </source>
</evidence>
<keyword evidence="2" id="KW-1185">Reference proteome</keyword>
<name>A0A9P8FZV0_AURME</name>
<dbReference type="EMBL" id="JAHFXS010000267">
    <property type="protein sequence ID" value="KAG9986893.1"/>
    <property type="molecule type" value="Genomic_DNA"/>
</dbReference>
<sequence>MIREYLQKQKSIKSLLTHQLTASNPVLSKHQAYQKILIHASTYDDVDELLEGLNASAAKGCGHDATILERPLRLAFLNSAVSVARYLMTNTSVSVNSIGPSLAWKLVSWELLQILIDKGWDINKHDTDMGDGHGESLLHYVCEDETPVSWALENGARPDDPMPTDPYECRPLLDTIARKGSVASFKLPTSEGARRGFRTLHSAVDAAFDGTELRLEMIRYLVDDVTLDVIALDAPGELPNYWGTPLCYAARWSGDGSENVVRFLLEGS</sequence>
<dbReference type="AlphaFoldDB" id="A0A9P8FZV0"/>
<gene>
    <name evidence="1" type="ORF">KCU98_g3717</name>
</gene>
<dbReference type="Proteomes" id="UP000729357">
    <property type="component" value="Unassembled WGS sequence"/>
</dbReference>
<evidence type="ECO:0000313" key="1">
    <source>
        <dbReference type="EMBL" id="KAG9986893.1"/>
    </source>
</evidence>